<comment type="cofactor">
    <cofactor evidence="7">
        <name>Mg(2+)</name>
        <dbReference type="ChEBI" id="CHEBI:18420"/>
    </cofactor>
</comment>
<reference evidence="10" key="1">
    <citation type="submission" date="2015-01" db="EMBL/GenBank/DDBJ databases">
        <title>Draft genome sequence of Pasteurella multocida isolated from alpaca pneumonia.</title>
        <authorList>
            <person name="Maturrano L."/>
            <person name="Hurtado R."/>
            <person name="Allasi N."/>
            <person name="Juscamayta E."/>
            <person name="Fernandez D."/>
            <person name="Maximiliano J."/>
            <person name="Rimac R."/>
            <person name="Rosadio R."/>
        </authorList>
    </citation>
    <scope>NUCLEOTIDE SEQUENCE</scope>
    <source>
        <strain evidence="10">UNMSM</strain>
    </source>
</reference>
<dbReference type="InterPro" id="IPR013546">
    <property type="entry name" value="PII_UdlTrfase/GS_AdlTrfase"/>
</dbReference>
<dbReference type="EMBL" id="KP659960">
    <property type="protein sequence ID" value="AMK07799.1"/>
    <property type="molecule type" value="Genomic_DNA"/>
</dbReference>
<evidence type="ECO:0000256" key="4">
    <source>
        <dbReference type="ARBA" id="ARBA00022840"/>
    </source>
</evidence>
<dbReference type="FunFam" id="1.20.120.330:FF:000005">
    <property type="entry name" value="Bifunctional glutamine synthetase adenylyltransferase/adenylyl-removing enzyme"/>
    <property type="match status" value="1"/>
</dbReference>
<keyword evidence="1 7" id="KW-0808">Transferase</keyword>
<dbReference type="RefSeq" id="WP_071523069.1">
    <property type="nucleotide sequence ID" value="NZ_JACDXE010000004.1"/>
</dbReference>
<dbReference type="FunFam" id="3.30.460.10:FF:000009">
    <property type="entry name" value="Bifunctional glutamine synthetase adenylyltransferase/adenylyl-removing enzyme"/>
    <property type="match status" value="1"/>
</dbReference>
<dbReference type="GO" id="GO:0005829">
    <property type="term" value="C:cytosol"/>
    <property type="evidence" value="ECO:0007669"/>
    <property type="project" value="TreeGrafter"/>
</dbReference>
<comment type="function">
    <text evidence="7">Involved in the regulation of glutamine synthetase GlnA, a key enzyme in the process to assimilate ammonia. When cellular nitrogen levels are high, the C-terminal adenylyl transferase (AT) inactivates GlnA by covalent transfer of an adenylyl group from ATP to specific tyrosine residue of GlnA, thus reducing its activity. Conversely, when nitrogen levels are low, the N-terminal adenylyl removase (AR) activates GlnA by removing the adenylyl group by phosphorolysis, increasing its activity. The regulatory region of GlnE binds the signal transduction protein PII (GlnB) which indicates the nitrogen status of the cell.</text>
</comment>
<keyword evidence="4 7" id="KW-0067">ATP-binding</keyword>
<feature type="region of interest" description="Adenylyl removase" evidence="7">
    <location>
        <begin position="1"/>
        <end position="477"/>
    </location>
</feature>
<sequence>MSFPLAHVDATLNQLAKQLIAHFPEQYQDQIFQHIATDKEKPTSNIGQLRYAIAMSDFFAETLQKQPHFLHQCWQQCPRLQDCEQYAERLTPLLAQVENEEQLYKVLRQFRHREMAKLSFCQSLNLGSVEDIFIRLSQLAESVIIGARDWLYQRACAEMGTPVDEQGTPLQLYILGMGKLGGFELNFSSDIDLIFTYASNGETVGARRSIDNAKFFTRLGQRLINALDQYTGDGFVYRTDMRLRPFGENGALALSFAAMELYYQEQGRDWERYAMIKGRILGVNAQDPHVNTLQQLLRPFVYRRYIDFSVIQALRDMKHKIEREVRRRGLVDNIKLGAGGIREIEFIVQVFQLIRGGRESALQQPALLKVLPEISALELISAQQQEDLRQAYLFLRRTENILQAIHDQQTQQLPENTLDQQRLVLATQRFTQWDTQNKLETITYPIHDWASFCEVLQQHQQNVRTVFDHLIGEEKEELSETETLWHDFLENEIEESEIEQMLIEHHIEERDFHEIIEKLMQFRNEVTRRPIGTRGRIALTQVMPTLLPQIFAHTAYLHLLPRMLNIVDKILTRTTYLELLVENPQALTQLIELCAQSKMIAEQVARHPILLDELLDRNALLNPPPYDHYASELHQYLLRLTPDDEEQMIDGLRQFKQATLLRIAAADILGALPVMKVSDHLTFLAEAIIHVVVELAWQQVTTRFGTPTHLAEGEKGFLVIGYGKLGGIELGYKSDLDLVFLYQSDEQSQTCGGKRSIESNQFYLRLAQKIISIFSINTFAGVLYEVDMRLRPSGESGLLCSSISAFKAYQLHDAWTWEKQALVRSRAIYGEARLQTEFNAIRAEVLSAPRDLATLQQDVVAMRQKMYAHLAHPDSDTFNIKTDRGGITDIEFIAQYLVLAHAPQNPALTRWSDNVRIFEIMAESAVISQEICDQLKQCYVDLRNRIHHLNLLGEPSIVPQTEFQTERQFIQTIWKRLFEHNDKYEE</sequence>
<dbReference type="Gene3D" id="1.20.120.330">
    <property type="entry name" value="Nucleotidyltransferases domain 2"/>
    <property type="match status" value="2"/>
</dbReference>
<dbReference type="InterPro" id="IPR043519">
    <property type="entry name" value="NT_sf"/>
</dbReference>
<evidence type="ECO:0000256" key="5">
    <source>
        <dbReference type="ARBA" id="ARBA00022842"/>
    </source>
</evidence>
<dbReference type="GO" id="GO:0008882">
    <property type="term" value="F:[glutamate-ammonia-ligase] adenylyltransferase activity"/>
    <property type="evidence" value="ECO:0007669"/>
    <property type="project" value="UniProtKB-UniRule"/>
</dbReference>
<protein>
    <recommendedName>
        <fullName evidence="7">Bifunctional glutamine synthetase adenylyltransferase/adenylyl-removing enzyme</fullName>
    </recommendedName>
    <alternativeName>
        <fullName evidence="7">ATP:glutamine synthetase adenylyltransferase</fullName>
    </alternativeName>
    <alternativeName>
        <fullName evidence="7">ATase</fullName>
    </alternativeName>
    <domain>
        <recommendedName>
            <fullName evidence="7">Glutamine synthetase adenylyl-L-tyrosine phosphorylase</fullName>
            <ecNumber evidence="7">2.7.7.89</ecNumber>
        </recommendedName>
        <alternativeName>
            <fullName evidence="7">Adenylyl removase</fullName>
            <shortName evidence="7">AR</shortName>
            <shortName evidence="7">AT-N</shortName>
        </alternativeName>
    </domain>
    <domain>
        <recommendedName>
            <fullName evidence="7">Glutamine synthetase adenylyl transferase</fullName>
            <ecNumber evidence="7">2.7.7.42</ecNumber>
        </recommendedName>
        <alternativeName>
            <fullName evidence="7">Adenylyl transferase</fullName>
            <shortName evidence="7">AT</shortName>
            <shortName evidence="7">AT-C</shortName>
        </alternativeName>
    </domain>
</protein>
<evidence type="ECO:0000256" key="2">
    <source>
        <dbReference type="ARBA" id="ARBA00022695"/>
    </source>
</evidence>
<dbReference type="InterPro" id="IPR023057">
    <property type="entry name" value="GlnE"/>
</dbReference>
<dbReference type="SUPFAM" id="SSF81301">
    <property type="entry name" value="Nucleotidyltransferase"/>
    <property type="match status" value="2"/>
</dbReference>
<dbReference type="Gene3D" id="1.20.120.1510">
    <property type="match status" value="1"/>
</dbReference>
<evidence type="ECO:0000256" key="1">
    <source>
        <dbReference type="ARBA" id="ARBA00022679"/>
    </source>
</evidence>
<feature type="domain" description="PII-uridylyltransferase/Glutamine-synthetase adenylyltransferase" evidence="9">
    <location>
        <begin position="315"/>
        <end position="470"/>
    </location>
</feature>
<dbReference type="AlphaFoldDB" id="A0A126QDD9"/>
<evidence type="ECO:0000256" key="3">
    <source>
        <dbReference type="ARBA" id="ARBA00022741"/>
    </source>
</evidence>
<dbReference type="NCBIfam" id="NF008292">
    <property type="entry name" value="PRK11072.1"/>
    <property type="match status" value="1"/>
</dbReference>
<evidence type="ECO:0000256" key="7">
    <source>
        <dbReference type="HAMAP-Rule" id="MF_00802"/>
    </source>
</evidence>
<dbReference type="HAMAP" id="MF_00802">
    <property type="entry name" value="GlnE"/>
    <property type="match status" value="1"/>
</dbReference>
<organism evidence="10">
    <name type="scientific">Pasteurella multocida</name>
    <dbReference type="NCBI Taxonomy" id="747"/>
    <lineage>
        <taxon>Bacteria</taxon>
        <taxon>Pseudomonadati</taxon>
        <taxon>Pseudomonadota</taxon>
        <taxon>Gammaproteobacteria</taxon>
        <taxon>Pasteurellales</taxon>
        <taxon>Pasteurellaceae</taxon>
        <taxon>Pasteurella</taxon>
    </lineage>
</organism>
<dbReference type="Pfam" id="PF08335">
    <property type="entry name" value="GlnD_UR_UTase"/>
    <property type="match status" value="2"/>
</dbReference>
<dbReference type="GO" id="GO:0047388">
    <property type="term" value="F:[glutamine synthetase]-adenylyl-L-tyrosine phosphorylase activity"/>
    <property type="evidence" value="ECO:0007669"/>
    <property type="project" value="UniProtKB-EC"/>
</dbReference>
<dbReference type="Pfam" id="PF03710">
    <property type="entry name" value="GlnE"/>
    <property type="match status" value="2"/>
</dbReference>
<dbReference type="FunFam" id="3.30.460.10:FF:000014">
    <property type="entry name" value="Bifunctional glutamine synthetase adenylyltransferase/adenylyl-removing enzyme"/>
    <property type="match status" value="1"/>
</dbReference>
<accession>A0A126QDD9</accession>
<feature type="region of interest" description="Adenylyl transferase" evidence="7">
    <location>
        <begin position="485"/>
        <end position="986"/>
    </location>
</feature>
<keyword evidence="6 7" id="KW-0511">Multifunctional enzyme</keyword>
<keyword evidence="5 7" id="KW-0460">Magnesium</keyword>
<dbReference type="PANTHER" id="PTHR30621:SF0">
    <property type="entry name" value="BIFUNCTIONAL GLUTAMINE SYNTHETASE ADENYLYLTRANSFERASE_ADENYLYL-REMOVING ENZYME"/>
    <property type="match status" value="1"/>
</dbReference>
<feature type="domain" description="Glutamate-ammonia ligase adenylyltransferase repeated" evidence="8">
    <location>
        <begin position="588"/>
        <end position="840"/>
    </location>
</feature>
<evidence type="ECO:0000259" key="8">
    <source>
        <dbReference type="Pfam" id="PF03710"/>
    </source>
</evidence>
<evidence type="ECO:0000313" key="10">
    <source>
        <dbReference type="EMBL" id="AMK07799.1"/>
    </source>
</evidence>
<dbReference type="Gene3D" id="3.30.460.10">
    <property type="entry name" value="Beta Polymerase, domain 2"/>
    <property type="match status" value="2"/>
</dbReference>
<dbReference type="SUPFAM" id="SSF81593">
    <property type="entry name" value="Nucleotidyltransferase substrate binding subunit/domain"/>
    <property type="match status" value="2"/>
</dbReference>
<dbReference type="GO" id="GO:0000287">
    <property type="term" value="F:magnesium ion binding"/>
    <property type="evidence" value="ECO:0007669"/>
    <property type="project" value="UniProtKB-UniRule"/>
</dbReference>
<evidence type="ECO:0000259" key="9">
    <source>
        <dbReference type="Pfam" id="PF08335"/>
    </source>
</evidence>
<comment type="similarity">
    <text evidence="7">Belongs to the GlnE family.</text>
</comment>
<comment type="catalytic activity">
    <reaction evidence="7">
        <text>[glutamine synthetase]-L-tyrosine + ATP = [glutamine synthetase]-O(4)-(5'-adenylyl)-L-tyrosine + diphosphate</text>
        <dbReference type="Rhea" id="RHEA:18589"/>
        <dbReference type="Rhea" id="RHEA-COMP:10660"/>
        <dbReference type="Rhea" id="RHEA-COMP:10661"/>
        <dbReference type="ChEBI" id="CHEBI:30616"/>
        <dbReference type="ChEBI" id="CHEBI:33019"/>
        <dbReference type="ChEBI" id="CHEBI:46858"/>
        <dbReference type="ChEBI" id="CHEBI:83624"/>
        <dbReference type="EC" id="2.7.7.42"/>
    </reaction>
</comment>
<keyword evidence="3 7" id="KW-0547">Nucleotide-binding</keyword>
<name>A0A126QDD9_PASMD</name>
<keyword evidence="2 7" id="KW-0548">Nucleotidyltransferase</keyword>
<dbReference type="InterPro" id="IPR005190">
    <property type="entry name" value="GlnE_rpt_dom"/>
</dbReference>
<comment type="catalytic activity">
    <reaction evidence="7">
        <text>[glutamine synthetase]-O(4)-(5'-adenylyl)-L-tyrosine + phosphate = [glutamine synthetase]-L-tyrosine + ADP</text>
        <dbReference type="Rhea" id="RHEA:43716"/>
        <dbReference type="Rhea" id="RHEA-COMP:10660"/>
        <dbReference type="Rhea" id="RHEA-COMP:10661"/>
        <dbReference type="ChEBI" id="CHEBI:43474"/>
        <dbReference type="ChEBI" id="CHEBI:46858"/>
        <dbReference type="ChEBI" id="CHEBI:83624"/>
        <dbReference type="ChEBI" id="CHEBI:456216"/>
        <dbReference type="EC" id="2.7.7.89"/>
    </reaction>
</comment>
<dbReference type="EC" id="2.7.7.89" evidence="7"/>
<dbReference type="PANTHER" id="PTHR30621">
    <property type="entry name" value="GLUTAMINE SYNTHETASE ADENYLYLTRANSFERASE"/>
    <property type="match status" value="1"/>
</dbReference>
<dbReference type="CDD" id="cd05401">
    <property type="entry name" value="NT_GlnE_GlnD_like"/>
    <property type="match status" value="2"/>
</dbReference>
<feature type="domain" description="Glutamate-ammonia ligase adenylyltransferase repeated" evidence="8">
    <location>
        <begin position="47"/>
        <end position="294"/>
    </location>
</feature>
<dbReference type="GO" id="GO:0000820">
    <property type="term" value="P:regulation of glutamine family amino acid metabolic process"/>
    <property type="evidence" value="ECO:0007669"/>
    <property type="project" value="UniProtKB-UniRule"/>
</dbReference>
<evidence type="ECO:0000256" key="6">
    <source>
        <dbReference type="ARBA" id="ARBA00023268"/>
    </source>
</evidence>
<dbReference type="EC" id="2.7.7.42" evidence="7"/>
<feature type="domain" description="PII-uridylyltransferase/Glutamine-synthetase adenylyltransferase" evidence="9">
    <location>
        <begin position="877"/>
        <end position="952"/>
    </location>
</feature>
<proteinExistence type="inferred from homology"/>
<dbReference type="GO" id="GO:0005524">
    <property type="term" value="F:ATP binding"/>
    <property type="evidence" value="ECO:0007669"/>
    <property type="project" value="UniProtKB-UniRule"/>
</dbReference>
<dbReference type="Gene3D" id="1.10.4050.10">
    <property type="entry name" value="Glutamine synthase adenylyltransferase GlnE"/>
    <property type="match status" value="1"/>
</dbReference>
<gene>
    <name evidence="7 10" type="primary">glnE</name>
</gene>